<protein>
    <submittedName>
        <fullName evidence="3">Uncharacterized protein</fullName>
    </submittedName>
</protein>
<proteinExistence type="predicted"/>
<evidence type="ECO:0000256" key="2">
    <source>
        <dbReference type="SAM" id="Phobius"/>
    </source>
</evidence>
<dbReference type="OrthoDB" id="542995at2759"/>
<evidence type="ECO:0000313" key="3">
    <source>
        <dbReference type="EMBL" id="KIY95793.1"/>
    </source>
</evidence>
<keyword evidence="1" id="KW-0175">Coiled coil</keyword>
<dbReference type="AlphaFoldDB" id="A0A0D2KIZ4"/>
<keyword evidence="2" id="KW-0472">Membrane</keyword>
<dbReference type="KEGG" id="mng:MNEG_12167"/>
<dbReference type="RefSeq" id="XP_013894813.1">
    <property type="nucleotide sequence ID" value="XM_014039359.1"/>
</dbReference>
<keyword evidence="4" id="KW-1185">Reference proteome</keyword>
<feature type="coiled-coil region" evidence="1">
    <location>
        <begin position="89"/>
        <end position="116"/>
    </location>
</feature>
<keyword evidence="2" id="KW-0812">Transmembrane</keyword>
<evidence type="ECO:0000313" key="4">
    <source>
        <dbReference type="Proteomes" id="UP000054498"/>
    </source>
</evidence>
<dbReference type="Proteomes" id="UP000054498">
    <property type="component" value="Unassembled WGS sequence"/>
</dbReference>
<accession>A0A0D2KIZ4</accession>
<name>A0A0D2KIZ4_9CHLO</name>
<sequence>MRGYAWTRLSTAARHGGRHITDERQGGPPDDAFWGVVAARVLLTEEQEDALTAAFDLRMGELRALRGRQAGVAARLRELLQEGYRGLTFDREERRRSEMAELAAELERSLEAENEIWLMVYMGMVALLPPLAIARMLVACFPYWPDGPGIMRALQRRVAASREARGAAPS</sequence>
<keyword evidence="2" id="KW-1133">Transmembrane helix</keyword>
<dbReference type="EMBL" id="KK103320">
    <property type="protein sequence ID" value="KIY95793.1"/>
    <property type="molecule type" value="Genomic_DNA"/>
</dbReference>
<gene>
    <name evidence="3" type="ORF">MNEG_12167</name>
</gene>
<organism evidence="3 4">
    <name type="scientific">Monoraphidium neglectum</name>
    <dbReference type="NCBI Taxonomy" id="145388"/>
    <lineage>
        <taxon>Eukaryota</taxon>
        <taxon>Viridiplantae</taxon>
        <taxon>Chlorophyta</taxon>
        <taxon>core chlorophytes</taxon>
        <taxon>Chlorophyceae</taxon>
        <taxon>CS clade</taxon>
        <taxon>Sphaeropleales</taxon>
        <taxon>Selenastraceae</taxon>
        <taxon>Monoraphidium</taxon>
    </lineage>
</organism>
<reference evidence="3 4" key="1">
    <citation type="journal article" date="2013" name="BMC Genomics">
        <title>Reconstruction of the lipid metabolism for the microalga Monoraphidium neglectum from its genome sequence reveals characteristics suitable for biofuel production.</title>
        <authorList>
            <person name="Bogen C."/>
            <person name="Al-Dilaimi A."/>
            <person name="Albersmeier A."/>
            <person name="Wichmann J."/>
            <person name="Grundmann M."/>
            <person name="Rupp O."/>
            <person name="Lauersen K.J."/>
            <person name="Blifernez-Klassen O."/>
            <person name="Kalinowski J."/>
            <person name="Goesmann A."/>
            <person name="Mussgnug J.H."/>
            <person name="Kruse O."/>
        </authorList>
    </citation>
    <scope>NUCLEOTIDE SEQUENCE [LARGE SCALE GENOMIC DNA]</scope>
    <source>
        <strain evidence="3 4">SAG 48.87</strain>
    </source>
</reference>
<dbReference type="GeneID" id="25729502"/>
<feature type="transmembrane region" description="Helical" evidence="2">
    <location>
        <begin position="116"/>
        <end position="144"/>
    </location>
</feature>
<dbReference type="STRING" id="145388.A0A0D2KIZ4"/>
<evidence type="ECO:0000256" key="1">
    <source>
        <dbReference type="SAM" id="Coils"/>
    </source>
</evidence>